<sequence length="62" mass="7085">MKGTVLRRDDCRQPARRATRAEHDAVVSAAWMALGVLDVRDELQVACQGRADRLAARWDWTY</sequence>
<organism evidence="1 2">
    <name type="scientific">Trebonia kvetii</name>
    <dbReference type="NCBI Taxonomy" id="2480626"/>
    <lineage>
        <taxon>Bacteria</taxon>
        <taxon>Bacillati</taxon>
        <taxon>Actinomycetota</taxon>
        <taxon>Actinomycetes</taxon>
        <taxon>Streptosporangiales</taxon>
        <taxon>Treboniaceae</taxon>
        <taxon>Trebonia</taxon>
    </lineage>
</organism>
<keyword evidence="2" id="KW-1185">Reference proteome</keyword>
<evidence type="ECO:0000313" key="2">
    <source>
        <dbReference type="Proteomes" id="UP000460272"/>
    </source>
</evidence>
<dbReference type="EMBL" id="RPFW01000005">
    <property type="protein sequence ID" value="TVZ02256.1"/>
    <property type="molecule type" value="Genomic_DNA"/>
</dbReference>
<protein>
    <submittedName>
        <fullName evidence="1">Uncharacterized protein</fullName>
    </submittedName>
</protein>
<dbReference type="Proteomes" id="UP000460272">
    <property type="component" value="Unassembled WGS sequence"/>
</dbReference>
<proteinExistence type="predicted"/>
<evidence type="ECO:0000313" key="1">
    <source>
        <dbReference type="EMBL" id="TVZ02256.1"/>
    </source>
</evidence>
<comment type="caution">
    <text evidence="1">The sequence shown here is derived from an EMBL/GenBank/DDBJ whole genome shotgun (WGS) entry which is preliminary data.</text>
</comment>
<dbReference type="RefSeq" id="WP_145857087.1">
    <property type="nucleotide sequence ID" value="NZ_RPFW01000005.1"/>
</dbReference>
<name>A0A6P2BVJ6_9ACTN</name>
<accession>A0A6P2BVJ6</accession>
<reference evidence="1 2" key="1">
    <citation type="submission" date="2018-11" db="EMBL/GenBank/DDBJ databases">
        <title>Trebonia kvetii gen.nov., sp.nov., a novel acidophilic actinobacterium, and proposal of the new actinobacterial family Treboniaceae fam. nov.</title>
        <authorList>
            <person name="Rapoport D."/>
            <person name="Sagova-Mareckova M."/>
            <person name="Sedlacek I."/>
            <person name="Provaznik J."/>
            <person name="Kralova S."/>
            <person name="Pavlinic D."/>
            <person name="Benes V."/>
            <person name="Kopecky J."/>
        </authorList>
    </citation>
    <scope>NUCLEOTIDE SEQUENCE [LARGE SCALE GENOMIC DNA]</scope>
    <source>
        <strain evidence="1 2">15Tr583</strain>
    </source>
</reference>
<gene>
    <name evidence="1" type="ORF">EAS64_25890</name>
</gene>
<dbReference type="AlphaFoldDB" id="A0A6P2BVJ6"/>